<evidence type="ECO:0000256" key="2">
    <source>
        <dbReference type="SAM" id="Phobius"/>
    </source>
</evidence>
<feature type="region of interest" description="Disordered" evidence="1">
    <location>
        <begin position="84"/>
        <end position="138"/>
    </location>
</feature>
<evidence type="ECO:0000313" key="4">
    <source>
        <dbReference type="Proteomes" id="UP000451565"/>
    </source>
</evidence>
<evidence type="ECO:0000313" key="3">
    <source>
        <dbReference type="EMBL" id="MQQ99526.1"/>
    </source>
</evidence>
<sequence length="221" mass="23514">MGAASGSAANSIYFPAPNRVSYIAVAVFLSLMLHGLLIFLFRDYRPDSQIESPETEQFAPLEVHIRLTPPQAALVVPKSAPAANIAPKNRRKNPAIAASKRSEANAATSNTRVNIAPSTPADTPAAEHIAGSPNSNKSLDVDQLRSSVGAIVNGIDKERDQTAVGQLRTKPLYAPEAETRLARDIAKSGRPDCFVANGMRGGLLAPLYLLAEKKGTGCRLF</sequence>
<protein>
    <submittedName>
        <fullName evidence="3">Uncharacterized protein</fullName>
    </submittedName>
</protein>
<keyword evidence="2" id="KW-0812">Transmembrane</keyword>
<dbReference type="Proteomes" id="UP000451565">
    <property type="component" value="Unassembled WGS sequence"/>
</dbReference>
<dbReference type="AlphaFoldDB" id="A0A843YNH0"/>
<proteinExistence type="predicted"/>
<accession>A0A843YNH0</accession>
<keyword evidence="2" id="KW-1133">Transmembrane helix</keyword>
<reference evidence="3 4" key="1">
    <citation type="submission" date="2019-10" db="EMBL/GenBank/DDBJ databases">
        <title>Glaciimonas soli sp. nov., a psychrophilic bacterium isolated from the forest soil of a high elevation mountain in Taiwan.</title>
        <authorList>
            <person name="Wang L.-T."/>
            <person name="Shieh W.Y."/>
        </authorList>
    </citation>
    <scope>NUCLEOTIDE SEQUENCE [LARGE SCALE GENOMIC DNA]</scope>
    <source>
        <strain evidence="3 4">GS1</strain>
    </source>
</reference>
<feature type="transmembrane region" description="Helical" evidence="2">
    <location>
        <begin position="20"/>
        <end position="41"/>
    </location>
</feature>
<comment type="caution">
    <text evidence="3">The sequence shown here is derived from an EMBL/GenBank/DDBJ whole genome shotgun (WGS) entry which is preliminary data.</text>
</comment>
<dbReference type="EMBL" id="WINI01000001">
    <property type="protein sequence ID" value="MQQ99526.1"/>
    <property type="molecule type" value="Genomic_DNA"/>
</dbReference>
<keyword evidence="2" id="KW-0472">Membrane</keyword>
<gene>
    <name evidence="3" type="ORF">GEV47_02345</name>
</gene>
<feature type="compositionally biased region" description="Polar residues" evidence="1">
    <location>
        <begin position="105"/>
        <end position="121"/>
    </location>
</feature>
<name>A0A843YNH0_9BURK</name>
<evidence type="ECO:0000256" key="1">
    <source>
        <dbReference type="SAM" id="MobiDB-lite"/>
    </source>
</evidence>
<organism evidence="3 4">
    <name type="scientific">Glaciimonas soli</name>
    <dbReference type="NCBI Taxonomy" id="2590999"/>
    <lineage>
        <taxon>Bacteria</taxon>
        <taxon>Pseudomonadati</taxon>
        <taxon>Pseudomonadota</taxon>
        <taxon>Betaproteobacteria</taxon>
        <taxon>Burkholderiales</taxon>
        <taxon>Oxalobacteraceae</taxon>
        <taxon>Glaciimonas</taxon>
    </lineage>
</organism>
<keyword evidence="4" id="KW-1185">Reference proteome</keyword>
<dbReference type="RefSeq" id="WP_153233092.1">
    <property type="nucleotide sequence ID" value="NZ_WINI01000001.1"/>
</dbReference>
<dbReference type="OrthoDB" id="8703226at2"/>